<protein>
    <submittedName>
        <fullName evidence="2">GNAT family N-acetyltransferase</fullName>
    </submittedName>
</protein>
<evidence type="ECO:0000313" key="2">
    <source>
        <dbReference type="EMBL" id="NMM63151.1"/>
    </source>
</evidence>
<dbReference type="Proteomes" id="UP000537131">
    <property type="component" value="Unassembled WGS sequence"/>
</dbReference>
<dbReference type="SUPFAM" id="SSF55729">
    <property type="entry name" value="Acyl-CoA N-acyltransferases (Nat)"/>
    <property type="match status" value="1"/>
</dbReference>
<accession>A0A7Y0HPL6</accession>
<proteinExistence type="predicted"/>
<dbReference type="InterPro" id="IPR016181">
    <property type="entry name" value="Acyl_CoA_acyltransferase"/>
</dbReference>
<reference evidence="2 3" key="1">
    <citation type="submission" date="2020-04" db="EMBL/GenBank/DDBJ databases">
        <authorList>
            <person name="Doyle D.A."/>
        </authorList>
    </citation>
    <scope>NUCLEOTIDE SEQUENCE [LARGE SCALE GENOMIC DNA]</scope>
    <source>
        <strain evidence="2 3">P21</strain>
    </source>
</reference>
<evidence type="ECO:0000313" key="3">
    <source>
        <dbReference type="Proteomes" id="UP000537131"/>
    </source>
</evidence>
<organism evidence="2 3">
    <name type="scientific">Clostridium muellerianum</name>
    <dbReference type="NCBI Taxonomy" id="2716538"/>
    <lineage>
        <taxon>Bacteria</taxon>
        <taxon>Bacillati</taxon>
        <taxon>Bacillota</taxon>
        <taxon>Clostridia</taxon>
        <taxon>Eubacteriales</taxon>
        <taxon>Clostridiaceae</taxon>
        <taxon>Clostridium</taxon>
    </lineage>
</organism>
<evidence type="ECO:0000259" key="1">
    <source>
        <dbReference type="PROSITE" id="PS51186"/>
    </source>
</evidence>
<dbReference type="Gene3D" id="3.40.630.30">
    <property type="match status" value="1"/>
</dbReference>
<gene>
    <name evidence="2" type="ORF">HBE96_10670</name>
</gene>
<dbReference type="EMBL" id="JABBNI010000018">
    <property type="protein sequence ID" value="NMM63151.1"/>
    <property type="molecule type" value="Genomic_DNA"/>
</dbReference>
<dbReference type="RefSeq" id="WP_169297752.1">
    <property type="nucleotide sequence ID" value="NZ_JABBNI010000018.1"/>
</dbReference>
<dbReference type="CDD" id="cd04301">
    <property type="entry name" value="NAT_SF"/>
    <property type="match status" value="1"/>
</dbReference>
<dbReference type="PROSITE" id="PS51186">
    <property type="entry name" value="GNAT"/>
    <property type="match status" value="1"/>
</dbReference>
<reference evidence="2 3" key="2">
    <citation type="submission" date="2020-06" db="EMBL/GenBank/DDBJ databases">
        <title>Complete Genome Sequence of Clostridium muelleri sp. nov. P21T, an Acid-Alcohol Producing Acetogen Isolated from Old Hay.</title>
        <authorList>
            <person name="Duncan K.E."/>
            <person name="Tanner R.S."/>
        </authorList>
    </citation>
    <scope>NUCLEOTIDE SEQUENCE [LARGE SCALE GENOMIC DNA]</scope>
    <source>
        <strain evidence="2 3">P21</strain>
    </source>
</reference>
<feature type="domain" description="N-acetyltransferase" evidence="1">
    <location>
        <begin position="6"/>
        <end position="148"/>
    </location>
</feature>
<keyword evidence="3" id="KW-1185">Reference proteome</keyword>
<dbReference type="Pfam" id="PF13673">
    <property type="entry name" value="Acetyltransf_10"/>
    <property type="match status" value="1"/>
</dbReference>
<dbReference type="InterPro" id="IPR000182">
    <property type="entry name" value="GNAT_dom"/>
</dbReference>
<comment type="caution">
    <text evidence="2">The sequence shown here is derived from an EMBL/GenBank/DDBJ whole genome shotgun (WGS) entry which is preliminary data.</text>
</comment>
<dbReference type="AlphaFoldDB" id="A0A7Y0HPL6"/>
<name>A0A7Y0HPL6_9CLOT</name>
<dbReference type="GO" id="GO:0016747">
    <property type="term" value="F:acyltransferase activity, transferring groups other than amino-acyl groups"/>
    <property type="evidence" value="ECO:0007669"/>
    <property type="project" value="InterPro"/>
</dbReference>
<sequence length="149" mass="17587">MEWKLKKFEELTNEELYKVLQLRNDVFIVEQQCPYEDCDGRDKESYHLFLEDKDNIVAYSRILKKGVSYDEVSIGRVVVNKNYRGKSIARELLIKAIKFIEETLKETEIRIGAQAYLIGFYESLGFKAVSSEYLEDEIPHLEMLYKKSK</sequence>
<keyword evidence="2" id="KW-0808">Transferase</keyword>